<feature type="transmembrane region" description="Helical" evidence="15">
    <location>
        <begin position="20"/>
        <end position="39"/>
    </location>
</feature>
<dbReference type="Proteomes" id="UP000655225">
    <property type="component" value="Unassembled WGS sequence"/>
</dbReference>
<comment type="catalytic activity">
    <reaction evidence="1">
        <text>S-ubiquitinyl-[E2 ubiquitin-conjugating enzyme]-L-cysteine + [acceptor protein]-L-lysine = [E2 ubiquitin-conjugating enzyme]-L-cysteine + N(6)-ubiquitinyl-[acceptor protein]-L-lysine.</text>
        <dbReference type="EC" id="2.3.2.27"/>
    </reaction>
</comment>
<dbReference type="CDD" id="cd16461">
    <property type="entry name" value="RING-H2_EL5-like"/>
    <property type="match status" value="1"/>
</dbReference>
<evidence type="ECO:0000256" key="3">
    <source>
        <dbReference type="ARBA" id="ARBA00004906"/>
    </source>
</evidence>
<evidence type="ECO:0000256" key="5">
    <source>
        <dbReference type="ARBA" id="ARBA00022679"/>
    </source>
</evidence>
<evidence type="ECO:0000256" key="8">
    <source>
        <dbReference type="ARBA" id="ARBA00022771"/>
    </source>
</evidence>
<evidence type="ECO:0000256" key="4">
    <source>
        <dbReference type="ARBA" id="ARBA00012483"/>
    </source>
</evidence>
<evidence type="ECO:0000256" key="10">
    <source>
        <dbReference type="ARBA" id="ARBA00022833"/>
    </source>
</evidence>
<sequence>MHQSPRPSPELHPSRWNPLVISLVGSICTILLCLSYYKILKRHCIGFHRGNFFRNQTQRRLLNEANPDDPSLQFHSRGIDSFILHALPAFQFRKKIEDEFSQGNTDCAVCLGDFEEGEWLRLLPNCVHAFHISCIDTWFQSHSNCPLCRSHVICDFAVGHSYSVSVFTLLETLRREDAREEREAAYQVLRSEILQNSALRRGSTNANQFDSGLDASVPNVVSSVGGNGGHNLGTVQMDVQQASGAPQETTLDRSTVTTILSE</sequence>
<keyword evidence="11 15" id="KW-1133">Transmembrane helix</keyword>
<evidence type="ECO:0000256" key="6">
    <source>
        <dbReference type="ARBA" id="ARBA00022692"/>
    </source>
</evidence>
<evidence type="ECO:0000256" key="14">
    <source>
        <dbReference type="SAM" id="MobiDB-lite"/>
    </source>
</evidence>
<comment type="pathway">
    <text evidence="3">Protein modification; protein ubiquitination.</text>
</comment>
<dbReference type="InterPro" id="IPR013083">
    <property type="entry name" value="Znf_RING/FYVE/PHD"/>
</dbReference>
<evidence type="ECO:0000259" key="16">
    <source>
        <dbReference type="PROSITE" id="PS50089"/>
    </source>
</evidence>
<proteinExistence type="predicted"/>
<dbReference type="Pfam" id="PF13639">
    <property type="entry name" value="zf-RING_2"/>
    <property type="match status" value="1"/>
</dbReference>
<dbReference type="FunFam" id="3.30.40.10:FF:000187">
    <property type="entry name" value="E3 ubiquitin-protein ligase ATL6"/>
    <property type="match status" value="1"/>
</dbReference>
<keyword evidence="7" id="KW-0479">Metal-binding</keyword>
<keyword evidence="6 15" id="KW-0812">Transmembrane</keyword>
<dbReference type="Gene3D" id="3.30.40.10">
    <property type="entry name" value="Zinc/RING finger domain, C3HC4 (zinc finger)"/>
    <property type="match status" value="1"/>
</dbReference>
<evidence type="ECO:0000313" key="18">
    <source>
        <dbReference type="Proteomes" id="UP000655225"/>
    </source>
</evidence>
<dbReference type="SUPFAM" id="SSF57850">
    <property type="entry name" value="RING/U-box"/>
    <property type="match status" value="1"/>
</dbReference>
<dbReference type="OMA" id="HRTISLC"/>
<dbReference type="GO" id="GO:0008270">
    <property type="term" value="F:zinc ion binding"/>
    <property type="evidence" value="ECO:0007669"/>
    <property type="project" value="UniProtKB-KW"/>
</dbReference>
<keyword evidence="9" id="KW-0833">Ubl conjugation pathway</keyword>
<keyword evidence="8 13" id="KW-0863">Zinc-finger</keyword>
<dbReference type="PANTHER" id="PTHR46913">
    <property type="entry name" value="RING-H2 FINGER PROTEIN ATL16"/>
    <property type="match status" value="1"/>
</dbReference>
<dbReference type="EC" id="2.3.2.27" evidence="4"/>
<comment type="caution">
    <text evidence="17">The sequence shown here is derived from an EMBL/GenBank/DDBJ whole genome shotgun (WGS) entry which is preliminary data.</text>
</comment>
<comment type="subcellular location">
    <subcellularLocation>
        <location evidence="2">Membrane</location>
        <topology evidence="2">Single-pass membrane protein</topology>
    </subcellularLocation>
</comment>
<organism evidence="17 18">
    <name type="scientific">Tetracentron sinense</name>
    <name type="common">Spur-leaf</name>
    <dbReference type="NCBI Taxonomy" id="13715"/>
    <lineage>
        <taxon>Eukaryota</taxon>
        <taxon>Viridiplantae</taxon>
        <taxon>Streptophyta</taxon>
        <taxon>Embryophyta</taxon>
        <taxon>Tracheophyta</taxon>
        <taxon>Spermatophyta</taxon>
        <taxon>Magnoliopsida</taxon>
        <taxon>Trochodendrales</taxon>
        <taxon>Trochodendraceae</taxon>
        <taxon>Tetracentron</taxon>
    </lineage>
</organism>
<accession>A0A834YVR6</accession>
<dbReference type="InterPro" id="IPR044600">
    <property type="entry name" value="ATL1/ATL16-like"/>
</dbReference>
<keyword evidence="5" id="KW-0808">Transferase</keyword>
<dbReference type="PANTHER" id="PTHR46913:SF1">
    <property type="entry name" value="RING-H2 FINGER PROTEIN ATL16"/>
    <property type="match status" value="1"/>
</dbReference>
<dbReference type="SMART" id="SM00184">
    <property type="entry name" value="RING"/>
    <property type="match status" value="1"/>
</dbReference>
<dbReference type="GO" id="GO:0061630">
    <property type="term" value="F:ubiquitin protein ligase activity"/>
    <property type="evidence" value="ECO:0007669"/>
    <property type="project" value="UniProtKB-EC"/>
</dbReference>
<dbReference type="UniPathway" id="UPA00143"/>
<protein>
    <recommendedName>
        <fullName evidence="4">RING-type E3 ubiquitin transferase</fullName>
        <ecNumber evidence="4">2.3.2.27</ecNumber>
    </recommendedName>
</protein>
<evidence type="ECO:0000256" key="13">
    <source>
        <dbReference type="PROSITE-ProRule" id="PRU00175"/>
    </source>
</evidence>
<evidence type="ECO:0000256" key="2">
    <source>
        <dbReference type="ARBA" id="ARBA00004167"/>
    </source>
</evidence>
<dbReference type="PROSITE" id="PS50089">
    <property type="entry name" value="ZF_RING_2"/>
    <property type="match status" value="1"/>
</dbReference>
<dbReference type="OrthoDB" id="9984778at2759"/>
<keyword evidence="18" id="KW-1185">Reference proteome</keyword>
<reference evidence="17 18" key="1">
    <citation type="submission" date="2020-04" db="EMBL/GenBank/DDBJ databases">
        <title>Plant Genome Project.</title>
        <authorList>
            <person name="Zhang R.-G."/>
        </authorList>
    </citation>
    <scope>NUCLEOTIDE SEQUENCE [LARGE SCALE GENOMIC DNA]</scope>
    <source>
        <strain evidence="17">YNK0</strain>
        <tissue evidence="17">Leaf</tissue>
    </source>
</reference>
<keyword evidence="10" id="KW-0862">Zinc</keyword>
<evidence type="ECO:0000256" key="7">
    <source>
        <dbReference type="ARBA" id="ARBA00022723"/>
    </source>
</evidence>
<evidence type="ECO:0000256" key="9">
    <source>
        <dbReference type="ARBA" id="ARBA00022786"/>
    </source>
</evidence>
<feature type="region of interest" description="Disordered" evidence="14">
    <location>
        <begin position="241"/>
        <end position="262"/>
    </location>
</feature>
<gene>
    <name evidence="17" type="ORF">HHK36_018364</name>
</gene>
<evidence type="ECO:0000256" key="12">
    <source>
        <dbReference type="ARBA" id="ARBA00023136"/>
    </source>
</evidence>
<dbReference type="GO" id="GO:0016567">
    <property type="term" value="P:protein ubiquitination"/>
    <property type="evidence" value="ECO:0007669"/>
    <property type="project" value="UniProtKB-UniPathway"/>
</dbReference>
<dbReference type="AlphaFoldDB" id="A0A834YVR6"/>
<dbReference type="GO" id="GO:0016020">
    <property type="term" value="C:membrane"/>
    <property type="evidence" value="ECO:0007669"/>
    <property type="project" value="UniProtKB-SubCell"/>
</dbReference>
<evidence type="ECO:0000256" key="15">
    <source>
        <dbReference type="SAM" id="Phobius"/>
    </source>
</evidence>
<evidence type="ECO:0000256" key="11">
    <source>
        <dbReference type="ARBA" id="ARBA00022989"/>
    </source>
</evidence>
<feature type="domain" description="RING-type" evidence="16">
    <location>
        <begin position="107"/>
        <end position="149"/>
    </location>
</feature>
<name>A0A834YVR6_TETSI</name>
<evidence type="ECO:0000256" key="1">
    <source>
        <dbReference type="ARBA" id="ARBA00000900"/>
    </source>
</evidence>
<dbReference type="InterPro" id="IPR001841">
    <property type="entry name" value="Znf_RING"/>
</dbReference>
<dbReference type="EMBL" id="JABCRI010000012">
    <property type="protein sequence ID" value="KAF8396734.1"/>
    <property type="molecule type" value="Genomic_DNA"/>
</dbReference>
<keyword evidence="12 15" id="KW-0472">Membrane</keyword>
<evidence type="ECO:0000313" key="17">
    <source>
        <dbReference type="EMBL" id="KAF8396734.1"/>
    </source>
</evidence>